<dbReference type="VEuPathDB" id="FungiDB:UREG_01370"/>
<keyword evidence="2" id="KW-1185">Reference proteome</keyword>
<name>C4JHK7_UNCRE</name>
<dbReference type="Proteomes" id="UP000002058">
    <property type="component" value="Unassembled WGS sequence"/>
</dbReference>
<dbReference type="EMBL" id="CH476615">
    <property type="protein sequence ID" value="EEP76521.1"/>
    <property type="molecule type" value="Genomic_DNA"/>
</dbReference>
<dbReference type="AlphaFoldDB" id="C4JHK7"/>
<reference evidence="2" key="1">
    <citation type="journal article" date="2009" name="Genome Res.">
        <title>Comparative genomic analyses of the human fungal pathogens Coccidioides and their relatives.</title>
        <authorList>
            <person name="Sharpton T.J."/>
            <person name="Stajich J.E."/>
            <person name="Rounsley S.D."/>
            <person name="Gardner M.J."/>
            <person name="Wortman J.R."/>
            <person name="Jordar V.S."/>
            <person name="Maiti R."/>
            <person name="Kodira C.D."/>
            <person name="Neafsey D.E."/>
            <person name="Zeng Q."/>
            <person name="Hung C.-Y."/>
            <person name="McMahan C."/>
            <person name="Muszewska A."/>
            <person name="Grynberg M."/>
            <person name="Mandel M.A."/>
            <person name="Kellner E.M."/>
            <person name="Barker B.M."/>
            <person name="Galgiani J.N."/>
            <person name="Orbach M.J."/>
            <person name="Kirkland T.N."/>
            <person name="Cole G.T."/>
            <person name="Henn M.R."/>
            <person name="Birren B.W."/>
            <person name="Taylor J.W."/>
        </authorList>
    </citation>
    <scope>NUCLEOTIDE SEQUENCE [LARGE SCALE GENOMIC DNA]</scope>
    <source>
        <strain evidence="2">UAMH 1704</strain>
    </source>
</reference>
<dbReference type="RefSeq" id="XP_002541854.1">
    <property type="nucleotide sequence ID" value="XM_002541808.1"/>
</dbReference>
<dbReference type="InParanoid" id="C4JHK7"/>
<dbReference type="KEGG" id="ure:UREG_01370"/>
<proteinExistence type="predicted"/>
<protein>
    <submittedName>
        <fullName evidence="1">Uncharacterized protein</fullName>
    </submittedName>
</protein>
<sequence length="131" mass="14822">MAPIRLPSVRSLLDIIDNLFGDPILTYSNRSNRENAFLTLAEEQAEASGSANPRAQLTQRQLELQSPLETFPIYPQVQEYWIRGTSMGGGQCNSLFPWNRQHVGSKSWEPGNQPPAPGYYPFATRFSSEYR</sequence>
<accession>C4JHK7</accession>
<dbReference type="GeneID" id="8442699"/>
<gene>
    <name evidence="1" type="ORF">UREG_01370</name>
</gene>
<evidence type="ECO:0000313" key="1">
    <source>
        <dbReference type="EMBL" id="EEP76521.1"/>
    </source>
</evidence>
<dbReference type="HOGENOM" id="CLU_1929155_0_0_1"/>
<dbReference type="OrthoDB" id="4150768at2759"/>
<organism evidence="1 2">
    <name type="scientific">Uncinocarpus reesii (strain UAMH 1704)</name>
    <dbReference type="NCBI Taxonomy" id="336963"/>
    <lineage>
        <taxon>Eukaryota</taxon>
        <taxon>Fungi</taxon>
        <taxon>Dikarya</taxon>
        <taxon>Ascomycota</taxon>
        <taxon>Pezizomycotina</taxon>
        <taxon>Eurotiomycetes</taxon>
        <taxon>Eurotiomycetidae</taxon>
        <taxon>Onygenales</taxon>
        <taxon>Onygenaceae</taxon>
        <taxon>Uncinocarpus</taxon>
    </lineage>
</organism>
<evidence type="ECO:0000313" key="2">
    <source>
        <dbReference type="Proteomes" id="UP000002058"/>
    </source>
</evidence>